<keyword evidence="10" id="KW-1185">Reference proteome</keyword>
<proteinExistence type="inferred from homology"/>
<dbReference type="PANTHER" id="PTHR14826">
    <property type="entry name" value="ANGIOMOTIN"/>
    <property type="match status" value="1"/>
</dbReference>
<feature type="coiled-coil region" evidence="6">
    <location>
        <begin position="21"/>
        <end position="216"/>
    </location>
</feature>
<dbReference type="GO" id="GO:0030036">
    <property type="term" value="P:actin cytoskeleton organization"/>
    <property type="evidence" value="ECO:0007669"/>
    <property type="project" value="TreeGrafter"/>
</dbReference>
<evidence type="ECO:0000256" key="6">
    <source>
        <dbReference type="SAM" id="Coils"/>
    </source>
</evidence>
<keyword evidence="5 6" id="KW-0175">Coiled coil</keyword>
<feature type="region of interest" description="Disordered" evidence="7">
    <location>
        <begin position="433"/>
        <end position="494"/>
    </location>
</feature>
<dbReference type="GO" id="GO:0030334">
    <property type="term" value="P:regulation of cell migration"/>
    <property type="evidence" value="ECO:0007669"/>
    <property type="project" value="TreeGrafter"/>
</dbReference>
<evidence type="ECO:0000256" key="4">
    <source>
        <dbReference type="ARBA" id="ARBA00022949"/>
    </source>
</evidence>
<dbReference type="GeneTree" id="ENSGT00940000159055"/>
<sequence>MSRAQSSTLSSLLSGDPVAMMARAQQMVDMLSEENRLLKQEMVVCSDKVNKLQKLETEITLVSEAYENLAKSSTKREALEKTMRNKLELEVRRLHDFNRDLRERMETANKQLAAKECEGSEDNRKTISQLLTQNKETVREKEKLEIELNALRSTTDDQRRHIEIRDQALNNAQAKVVKLEEELKKKQVYVEKVERMQQALAQLQAACEKREQLEHRLRTRLERELESLRMQQRQGGSQSSSSGQEYSATALMEHLREKEERILALEADMTKWEQKYLEESVMRQFALDAAASVATQRDTLSSVISHSPSSSYEQQLSVEARIQKEEEEILMANRRCLDMESRIKNLHAQIIEKDAMIKVLHQRSRKDPNKDRDAQAIMRPSKSLMSIANTGGSGLLSHSLGLSSSPITEERKDSSWKGSLGVLLGPEYRTDSLRTESISSSPSPVLPLTGGHSKTGSRDSCTQTDKSQSQGQEASSKPSTPALQSMTLPSRLSSPSPVYIPDRIAGTVGQGKLPALGLCYSILHSIRFWSTLHISVVCCGHK</sequence>
<reference evidence="9" key="3">
    <citation type="submission" date="2025-09" db="UniProtKB">
        <authorList>
            <consortium name="Ensembl"/>
        </authorList>
    </citation>
    <scope>IDENTIFICATION</scope>
</reference>
<comment type="similarity">
    <text evidence="2">Belongs to the angiomotin family.</text>
</comment>
<organism evidence="9 10">
    <name type="scientific">Hucho hucho</name>
    <name type="common">huchen</name>
    <dbReference type="NCBI Taxonomy" id="62062"/>
    <lineage>
        <taxon>Eukaryota</taxon>
        <taxon>Metazoa</taxon>
        <taxon>Chordata</taxon>
        <taxon>Craniata</taxon>
        <taxon>Vertebrata</taxon>
        <taxon>Euteleostomi</taxon>
        <taxon>Actinopterygii</taxon>
        <taxon>Neopterygii</taxon>
        <taxon>Teleostei</taxon>
        <taxon>Protacanthopterygii</taxon>
        <taxon>Salmoniformes</taxon>
        <taxon>Salmonidae</taxon>
        <taxon>Salmoninae</taxon>
        <taxon>Hucho</taxon>
    </lineage>
</organism>
<dbReference type="InterPro" id="IPR009114">
    <property type="entry name" value="Angiomotin"/>
</dbReference>
<evidence type="ECO:0000256" key="2">
    <source>
        <dbReference type="ARBA" id="ARBA00010300"/>
    </source>
</evidence>
<feature type="coiled-coil region" evidence="6">
    <location>
        <begin position="248"/>
        <end position="275"/>
    </location>
</feature>
<comment type="subcellular location">
    <subcellularLocation>
        <location evidence="1">Cell junction</location>
    </subcellularLocation>
</comment>
<feature type="region of interest" description="Disordered" evidence="7">
    <location>
        <begin position="362"/>
        <end position="390"/>
    </location>
</feature>
<dbReference type="STRING" id="62062.ENSHHUP00000046105"/>
<feature type="compositionally biased region" description="Polar residues" evidence="7">
    <location>
        <begin position="452"/>
        <end position="494"/>
    </location>
</feature>
<dbReference type="GO" id="GO:0031410">
    <property type="term" value="C:cytoplasmic vesicle"/>
    <property type="evidence" value="ECO:0007669"/>
    <property type="project" value="TreeGrafter"/>
</dbReference>
<reference evidence="10" key="1">
    <citation type="submission" date="2018-06" db="EMBL/GenBank/DDBJ databases">
        <title>Genome assembly of Danube salmon.</title>
        <authorList>
            <person name="Macqueen D.J."/>
            <person name="Gundappa M.K."/>
        </authorList>
    </citation>
    <scope>NUCLEOTIDE SEQUENCE [LARGE SCALE GENOMIC DNA]</scope>
</reference>
<dbReference type="GO" id="GO:0005886">
    <property type="term" value="C:plasma membrane"/>
    <property type="evidence" value="ECO:0007669"/>
    <property type="project" value="TreeGrafter"/>
</dbReference>
<reference evidence="9" key="2">
    <citation type="submission" date="2025-08" db="UniProtKB">
        <authorList>
            <consortium name="Ensembl"/>
        </authorList>
    </citation>
    <scope>IDENTIFICATION</scope>
</reference>
<evidence type="ECO:0000256" key="1">
    <source>
        <dbReference type="ARBA" id="ARBA00004282"/>
    </source>
</evidence>
<evidence type="ECO:0000313" key="10">
    <source>
        <dbReference type="Proteomes" id="UP000314982"/>
    </source>
</evidence>
<feature type="compositionally biased region" description="Low complexity" evidence="7">
    <location>
        <begin position="435"/>
        <end position="448"/>
    </location>
</feature>
<feature type="compositionally biased region" description="Low complexity" evidence="7">
    <location>
        <begin position="228"/>
        <end position="244"/>
    </location>
</feature>
<evidence type="ECO:0000256" key="7">
    <source>
        <dbReference type="SAM" id="MobiDB-lite"/>
    </source>
</evidence>
<dbReference type="GO" id="GO:0030027">
    <property type="term" value="C:lamellipodium"/>
    <property type="evidence" value="ECO:0007669"/>
    <property type="project" value="TreeGrafter"/>
</dbReference>
<dbReference type="GO" id="GO:0005923">
    <property type="term" value="C:bicellular tight junction"/>
    <property type="evidence" value="ECO:0007669"/>
    <property type="project" value="TreeGrafter"/>
</dbReference>
<evidence type="ECO:0000313" key="9">
    <source>
        <dbReference type="Ensembl" id="ENSHHUP00000046105.1"/>
    </source>
</evidence>
<evidence type="ECO:0000256" key="3">
    <source>
        <dbReference type="ARBA" id="ARBA00022553"/>
    </source>
</evidence>
<dbReference type="Ensembl" id="ENSHHUT00000047805.1">
    <property type="protein sequence ID" value="ENSHHUP00000046105.1"/>
    <property type="gene ID" value="ENSHHUG00000028087.1"/>
</dbReference>
<dbReference type="GO" id="GO:0003365">
    <property type="term" value="P:establishment of cell polarity involved in ameboidal cell migration"/>
    <property type="evidence" value="ECO:0007669"/>
    <property type="project" value="TreeGrafter"/>
</dbReference>
<evidence type="ECO:0000256" key="5">
    <source>
        <dbReference type="ARBA" id="ARBA00023054"/>
    </source>
</evidence>
<dbReference type="AlphaFoldDB" id="A0A4W5N9E3"/>
<keyword evidence="4" id="KW-0965">Cell junction</keyword>
<feature type="domain" description="Angiomotin C-terminal" evidence="8">
    <location>
        <begin position="189"/>
        <end position="398"/>
    </location>
</feature>
<dbReference type="InterPro" id="IPR051747">
    <property type="entry name" value="Angiomotin-like"/>
</dbReference>
<keyword evidence="3" id="KW-0597">Phosphoprotein</keyword>
<dbReference type="GO" id="GO:0038023">
    <property type="term" value="F:signaling receptor activity"/>
    <property type="evidence" value="ECO:0007669"/>
    <property type="project" value="TreeGrafter"/>
</dbReference>
<feature type="region of interest" description="Disordered" evidence="7">
    <location>
        <begin position="228"/>
        <end position="248"/>
    </location>
</feature>
<dbReference type="Pfam" id="PF12240">
    <property type="entry name" value="Angiomotin_C"/>
    <property type="match status" value="1"/>
</dbReference>
<dbReference type="PRINTS" id="PR01807">
    <property type="entry name" value="ANGIOMOTIN"/>
</dbReference>
<dbReference type="GO" id="GO:0001525">
    <property type="term" value="P:angiogenesis"/>
    <property type="evidence" value="ECO:0007669"/>
    <property type="project" value="TreeGrafter"/>
</dbReference>
<dbReference type="GO" id="GO:0035329">
    <property type="term" value="P:hippo signaling"/>
    <property type="evidence" value="ECO:0007669"/>
    <property type="project" value="TreeGrafter"/>
</dbReference>
<dbReference type="Proteomes" id="UP000314982">
    <property type="component" value="Unassembled WGS sequence"/>
</dbReference>
<protein>
    <submittedName>
        <fullName evidence="9">Angiomotin</fullName>
    </submittedName>
</protein>
<dbReference type="InterPro" id="IPR024646">
    <property type="entry name" value="Angiomotin_C"/>
</dbReference>
<evidence type="ECO:0000259" key="8">
    <source>
        <dbReference type="Pfam" id="PF12240"/>
    </source>
</evidence>
<dbReference type="PANTHER" id="PTHR14826:SF6">
    <property type="entry name" value="ANGIOMOTIN"/>
    <property type="match status" value="1"/>
</dbReference>
<accession>A0A4W5N9E3</accession>
<feature type="compositionally biased region" description="Basic and acidic residues" evidence="7">
    <location>
        <begin position="365"/>
        <end position="374"/>
    </location>
</feature>
<name>A0A4W5N9E3_9TELE</name>